<protein>
    <recommendedName>
        <fullName evidence="3">UvrD-like helicase C-terminal domain-containing protein</fullName>
    </recommendedName>
</protein>
<comment type="caution">
    <text evidence="1">The sequence shown here is derived from an EMBL/GenBank/DDBJ whole genome shotgun (WGS) entry which is preliminary data.</text>
</comment>
<dbReference type="GO" id="GO:0006260">
    <property type="term" value="P:DNA replication"/>
    <property type="evidence" value="ECO:0007669"/>
    <property type="project" value="TreeGrafter"/>
</dbReference>
<dbReference type="GO" id="GO:0005657">
    <property type="term" value="C:replication fork"/>
    <property type="evidence" value="ECO:0007669"/>
    <property type="project" value="TreeGrafter"/>
</dbReference>
<dbReference type="STRING" id="34508.A0A4U5M960"/>
<accession>A0A4U5M960</accession>
<dbReference type="Proteomes" id="UP000298663">
    <property type="component" value="Unassembled WGS sequence"/>
</dbReference>
<evidence type="ECO:0000313" key="1">
    <source>
        <dbReference type="EMBL" id="TKR65527.1"/>
    </source>
</evidence>
<dbReference type="EMBL" id="AZBU02000009">
    <property type="protein sequence ID" value="TKR65527.1"/>
    <property type="molecule type" value="Genomic_DNA"/>
</dbReference>
<sequence>MRDGLSNGTMLQIVGFSGELLKCRRLDNSRAYDSDVYLSRVKFQHGTGEGDRKIRFFRIQYPIRLVFAVTINKAQGQTLLRVGLYFRGEQCFSHGQLYVAFSRVKQHEAIKILNAAAEVKRLLRNVVFKELLMD</sequence>
<evidence type="ECO:0000313" key="2">
    <source>
        <dbReference type="Proteomes" id="UP000298663"/>
    </source>
</evidence>
<reference evidence="1 2" key="1">
    <citation type="journal article" date="2015" name="Genome Biol.">
        <title>Comparative genomics of Steinernema reveals deeply conserved gene regulatory networks.</title>
        <authorList>
            <person name="Dillman A.R."/>
            <person name="Macchietto M."/>
            <person name="Porter C.F."/>
            <person name="Rogers A."/>
            <person name="Williams B."/>
            <person name="Antoshechkin I."/>
            <person name="Lee M.M."/>
            <person name="Goodwin Z."/>
            <person name="Lu X."/>
            <person name="Lewis E.E."/>
            <person name="Goodrich-Blair H."/>
            <person name="Stock S.P."/>
            <person name="Adams B.J."/>
            <person name="Sternberg P.W."/>
            <person name="Mortazavi A."/>
        </authorList>
    </citation>
    <scope>NUCLEOTIDE SEQUENCE [LARGE SCALE GENOMIC DNA]</scope>
    <source>
        <strain evidence="1 2">ALL</strain>
    </source>
</reference>
<dbReference type="AlphaFoldDB" id="A0A4U5M960"/>
<dbReference type="PANTHER" id="PTHR23274:SF51">
    <property type="entry name" value="OS03G0423850 PROTEIN"/>
    <property type="match status" value="1"/>
</dbReference>
<reference evidence="1 2" key="2">
    <citation type="journal article" date="2019" name="G3 (Bethesda)">
        <title>Hybrid Assembly of the Genome of the Entomopathogenic Nematode Steinernema carpocapsae Identifies the X-Chromosome.</title>
        <authorList>
            <person name="Serra L."/>
            <person name="Macchietto M."/>
            <person name="Macias-Munoz A."/>
            <person name="McGill C.J."/>
            <person name="Rodriguez I.M."/>
            <person name="Rodriguez B."/>
            <person name="Murad R."/>
            <person name="Mortazavi A."/>
        </authorList>
    </citation>
    <scope>NUCLEOTIDE SEQUENCE [LARGE SCALE GENOMIC DNA]</scope>
    <source>
        <strain evidence="1 2">ALL</strain>
    </source>
</reference>
<dbReference type="SUPFAM" id="SSF52540">
    <property type="entry name" value="P-loop containing nucleoside triphosphate hydrolases"/>
    <property type="match status" value="1"/>
</dbReference>
<proteinExistence type="predicted"/>
<gene>
    <name evidence="1" type="ORF">L596_025918</name>
</gene>
<dbReference type="InterPro" id="IPR027417">
    <property type="entry name" value="P-loop_NTPase"/>
</dbReference>
<dbReference type="OrthoDB" id="9997116at2759"/>
<organism evidence="1 2">
    <name type="scientific">Steinernema carpocapsae</name>
    <name type="common">Entomopathogenic nematode</name>
    <dbReference type="NCBI Taxonomy" id="34508"/>
    <lineage>
        <taxon>Eukaryota</taxon>
        <taxon>Metazoa</taxon>
        <taxon>Ecdysozoa</taxon>
        <taxon>Nematoda</taxon>
        <taxon>Chromadorea</taxon>
        <taxon>Rhabditida</taxon>
        <taxon>Tylenchina</taxon>
        <taxon>Panagrolaimomorpha</taxon>
        <taxon>Strongyloidoidea</taxon>
        <taxon>Steinernematidae</taxon>
        <taxon>Steinernema</taxon>
    </lineage>
</organism>
<keyword evidence="2" id="KW-1185">Reference proteome</keyword>
<dbReference type="PANTHER" id="PTHR23274">
    <property type="entry name" value="DNA HELICASE-RELATED"/>
    <property type="match status" value="1"/>
</dbReference>
<name>A0A4U5M960_STECR</name>
<evidence type="ECO:0008006" key="3">
    <source>
        <dbReference type="Google" id="ProtNLM"/>
    </source>
</evidence>